<organism evidence="1 2">
    <name type="scientific">Sulfurovum zhangzhouensis</name>
    <dbReference type="NCBI Taxonomy" id="3019067"/>
    <lineage>
        <taxon>Bacteria</taxon>
        <taxon>Pseudomonadati</taxon>
        <taxon>Campylobacterota</taxon>
        <taxon>Epsilonproteobacteria</taxon>
        <taxon>Campylobacterales</taxon>
        <taxon>Sulfurovaceae</taxon>
        <taxon>Sulfurovum</taxon>
    </lineage>
</organism>
<comment type="caution">
    <text evidence="1">The sequence shown here is derived from an EMBL/GenBank/DDBJ whole genome shotgun (WGS) entry which is preliminary data.</text>
</comment>
<accession>A0ABT7QZB2</accession>
<evidence type="ECO:0000313" key="1">
    <source>
        <dbReference type="EMBL" id="MDM5272170.1"/>
    </source>
</evidence>
<reference evidence="1" key="1">
    <citation type="submission" date="2023-01" db="EMBL/GenBank/DDBJ databases">
        <title>Sulfurovum sp. zt1-1 genome assembly.</title>
        <authorList>
            <person name="Wang J."/>
        </authorList>
    </citation>
    <scope>NUCLEOTIDE SEQUENCE</scope>
    <source>
        <strain evidence="1">Zt1-1</strain>
    </source>
</reference>
<dbReference type="RefSeq" id="WP_289413944.1">
    <property type="nucleotide sequence ID" value="NZ_JAQIBD010000003.1"/>
</dbReference>
<keyword evidence="2" id="KW-1185">Reference proteome</keyword>
<dbReference type="EMBL" id="JAQIBD010000003">
    <property type="protein sequence ID" value="MDM5272170.1"/>
    <property type="molecule type" value="Genomic_DNA"/>
</dbReference>
<sequence length="115" mass="13350">MKEITEYLQKKNLIFKSFKEIKPKELGSRKKVEIYLGVDLKGYYSLVMQLEKKSRVLQKEAHELIGLHEKLEKMIEAKITQKYILIHAPLCSKAKAFLQDHGWTVWSKGVSSSAK</sequence>
<name>A0ABT7QZB2_9BACT</name>
<evidence type="ECO:0000313" key="2">
    <source>
        <dbReference type="Proteomes" id="UP001169069"/>
    </source>
</evidence>
<protein>
    <submittedName>
        <fullName evidence="1">Uncharacterized protein</fullName>
    </submittedName>
</protein>
<dbReference type="Proteomes" id="UP001169069">
    <property type="component" value="Unassembled WGS sequence"/>
</dbReference>
<proteinExistence type="predicted"/>
<gene>
    <name evidence="1" type="ORF">PGH07_08255</name>
</gene>